<dbReference type="STRING" id="984262.SGRA_2540"/>
<dbReference type="InterPro" id="IPR021474">
    <property type="entry name" value="DUF3127"/>
</dbReference>
<organism evidence="2 3">
    <name type="scientific">Saprospira grandis (strain Lewin)</name>
    <dbReference type="NCBI Taxonomy" id="984262"/>
    <lineage>
        <taxon>Bacteria</taxon>
        <taxon>Pseudomonadati</taxon>
        <taxon>Bacteroidota</taxon>
        <taxon>Saprospiria</taxon>
        <taxon>Saprospirales</taxon>
        <taxon>Saprospiraceae</taxon>
        <taxon>Saprospira</taxon>
    </lineage>
</organism>
<dbReference type="AlphaFoldDB" id="H6L6M2"/>
<reference evidence="2 3" key="1">
    <citation type="journal article" date="2012" name="Stand. Genomic Sci.">
        <title>Complete genome sequencing and analysis of Saprospira grandis str. Lewin, a predatory marine bacterium.</title>
        <authorList>
            <person name="Saw J.H."/>
            <person name="Yuryev A."/>
            <person name="Kanbe M."/>
            <person name="Hou S."/>
            <person name="Young A.G."/>
            <person name="Aizawa S."/>
            <person name="Alam M."/>
        </authorList>
    </citation>
    <scope>NUCLEOTIDE SEQUENCE [LARGE SCALE GENOMIC DNA]</scope>
    <source>
        <strain evidence="2 3">Lewin</strain>
    </source>
</reference>
<feature type="compositionally biased region" description="Acidic residues" evidence="1">
    <location>
        <begin position="106"/>
        <end position="121"/>
    </location>
</feature>
<evidence type="ECO:0000313" key="3">
    <source>
        <dbReference type="Proteomes" id="UP000007519"/>
    </source>
</evidence>
<evidence type="ECO:0008006" key="4">
    <source>
        <dbReference type="Google" id="ProtNLM"/>
    </source>
</evidence>
<evidence type="ECO:0000256" key="1">
    <source>
        <dbReference type="SAM" id="MobiDB-lite"/>
    </source>
</evidence>
<dbReference type="OrthoDB" id="598142at2"/>
<sequence length="121" mass="13903">MDANLIYEGKIIKIEDTQQVTDRFKKRAFVVETDENYSQLIQAELTQDKCSLIDDYKVGDKVRVHFNIRGREWNGRYFTNLNAWRLERVGAPAANNAPVGDLPPPPEEDAVGNDYEDDLPF</sequence>
<name>H6L6M2_SAPGL</name>
<dbReference type="Proteomes" id="UP000007519">
    <property type="component" value="Chromosome"/>
</dbReference>
<evidence type="ECO:0000313" key="2">
    <source>
        <dbReference type="EMBL" id="AFC25268.1"/>
    </source>
</evidence>
<dbReference type="HOGENOM" id="CLU_109792_0_1_10"/>
<dbReference type="KEGG" id="sgn:SGRA_2540"/>
<dbReference type="EMBL" id="CP002831">
    <property type="protein sequence ID" value="AFC25268.1"/>
    <property type="molecule type" value="Genomic_DNA"/>
</dbReference>
<accession>H6L6M2</accession>
<gene>
    <name evidence="2" type="ordered locus">SGRA_2540</name>
</gene>
<keyword evidence="3" id="KW-1185">Reference proteome</keyword>
<dbReference type="Pfam" id="PF11325">
    <property type="entry name" value="DUF3127"/>
    <property type="match status" value="1"/>
</dbReference>
<proteinExistence type="predicted"/>
<dbReference type="RefSeq" id="WP_015692880.1">
    <property type="nucleotide sequence ID" value="NC_016940.1"/>
</dbReference>
<feature type="region of interest" description="Disordered" evidence="1">
    <location>
        <begin position="94"/>
        <end position="121"/>
    </location>
</feature>
<protein>
    <recommendedName>
        <fullName evidence="4">DUF3127 domain-containing protein</fullName>
    </recommendedName>
</protein>
<dbReference type="eggNOG" id="COG0629">
    <property type="taxonomic scope" value="Bacteria"/>
</dbReference>